<gene>
    <name evidence="3" type="ORF">ILEXP_LOCUS150</name>
</gene>
<feature type="region of interest" description="Disordered" evidence="1">
    <location>
        <begin position="60"/>
        <end position="88"/>
    </location>
</feature>
<keyword evidence="2" id="KW-1133">Transmembrane helix</keyword>
<feature type="non-terminal residue" evidence="3">
    <location>
        <position position="1"/>
    </location>
</feature>
<evidence type="ECO:0000313" key="3">
    <source>
        <dbReference type="EMBL" id="CAK9133275.1"/>
    </source>
</evidence>
<sequence>IYGQKTAVTISLLFIVVFGTLLMASQERVPLQRGSKESPNLLREYGYDFSKLKAAMSVGGSLRQVPGGPDPLYDSSPPGKPSYHSTTQ</sequence>
<reference evidence="3 4" key="1">
    <citation type="submission" date="2024-02" db="EMBL/GenBank/DDBJ databases">
        <authorList>
            <person name="Vignale AGUSTIN F."/>
            <person name="Sosa J E."/>
            <person name="Modenutti C."/>
        </authorList>
    </citation>
    <scope>NUCLEOTIDE SEQUENCE [LARGE SCALE GENOMIC DNA]</scope>
</reference>
<organism evidence="3 4">
    <name type="scientific">Ilex paraguariensis</name>
    <name type="common">yerba mate</name>
    <dbReference type="NCBI Taxonomy" id="185542"/>
    <lineage>
        <taxon>Eukaryota</taxon>
        <taxon>Viridiplantae</taxon>
        <taxon>Streptophyta</taxon>
        <taxon>Embryophyta</taxon>
        <taxon>Tracheophyta</taxon>
        <taxon>Spermatophyta</taxon>
        <taxon>Magnoliopsida</taxon>
        <taxon>eudicotyledons</taxon>
        <taxon>Gunneridae</taxon>
        <taxon>Pentapetalae</taxon>
        <taxon>asterids</taxon>
        <taxon>campanulids</taxon>
        <taxon>Aquifoliales</taxon>
        <taxon>Aquifoliaceae</taxon>
        <taxon>Ilex</taxon>
    </lineage>
</organism>
<keyword evidence="2" id="KW-0472">Membrane</keyword>
<evidence type="ECO:0000256" key="2">
    <source>
        <dbReference type="SAM" id="Phobius"/>
    </source>
</evidence>
<accession>A0ABC8QPL9</accession>
<proteinExistence type="predicted"/>
<evidence type="ECO:0000313" key="4">
    <source>
        <dbReference type="Proteomes" id="UP001642360"/>
    </source>
</evidence>
<dbReference type="Proteomes" id="UP001642360">
    <property type="component" value="Unassembled WGS sequence"/>
</dbReference>
<comment type="caution">
    <text evidence="3">The sequence shown here is derived from an EMBL/GenBank/DDBJ whole genome shotgun (WGS) entry which is preliminary data.</text>
</comment>
<keyword evidence="4" id="KW-1185">Reference proteome</keyword>
<protein>
    <submittedName>
        <fullName evidence="3">Uncharacterized protein</fullName>
    </submittedName>
</protein>
<evidence type="ECO:0000256" key="1">
    <source>
        <dbReference type="SAM" id="MobiDB-lite"/>
    </source>
</evidence>
<name>A0ABC8QPL9_9AQUA</name>
<dbReference type="EMBL" id="CAUOFW020000001">
    <property type="protein sequence ID" value="CAK9133275.1"/>
    <property type="molecule type" value="Genomic_DNA"/>
</dbReference>
<dbReference type="AlphaFoldDB" id="A0ABC8QPL9"/>
<keyword evidence="2" id="KW-0812">Transmembrane</keyword>
<feature type="transmembrane region" description="Helical" evidence="2">
    <location>
        <begin position="6"/>
        <end position="24"/>
    </location>
</feature>